<proteinExistence type="predicted"/>
<evidence type="ECO:0000313" key="3">
    <source>
        <dbReference type="Proteomes" id="UP001337305"/>
    </source>
</evidence>
<comment type="caution">
    <text evidence="2">The sequence shown here is derived from an EMBL/GenBank/DDBJ whole genome shotgun (WGS) entry which is preliminary data.</text>
</comment>
<dbReference type="Proteomes" id="UP001337305">
    <property type="component" value="Unassembled WGS sequence"/>
</dbReference>
<protein>
    <submittedName>
        <fullName evidence="2">Uncharacterized protein</fullName>
    </submittedName>
</protein>
<feature type="transmembrane region" description="Helical" evidence="1">
    <location>
        <begin position="45"/>
        <end position="64"/>
    </location>
</feature>
<feature type="transmembrane region" description="Helical" evidence="1">
    <location>
        <begin position="5"/>
        <end position="25"/>
    </location>
</feature>
<sequence length="404" mass="46815">MPKKLVITCLINFLIAAIMGLVLRYTHINPMRFNYRFLTHAHSHIAMLGWVYLMLFTLIVHYFVPERKAIYSRLFWVTEFTVVGMMISFPLQGYAAVSISFSTLHIFCSYYFVYLIWKHQKTDSLVTRYLLKASLLFMLLSTVGVWCLGPAVSMLGQASAFYQIAIQFFLHFQFNGWFLLAVFAILFHVLKIQNSKEFKYFFRLLIGSTILTLALPVQWFVNHNALLYINGVGVFLQIMMLFFFLKLIIPKLRAIFIKQSKLINFTLGFAMFCFVLKTVLSLLSLFPEFSTVVYQHRNFIIGFIHLVMLGVISGFLFTYILQSQLITFNSTLNVGIITFILGFIFTELILGIQGALFYFGKGLLPNYYPLLFLSSLLLPIGLVFILINIIRTKRDVDLSFLRRQ</sequence>
<name>A0ABU7XU33_9FLAO</name>
<feature type="transmembrane region" description="Helical" evidence="1">
    <location>
        <begin position="71"/>
        <end position="89"/>
    </location>
</feature>
<evidence type="ECO:0000313" key="2">
    <source>
        <dbReference type="EMBL" id="MEF3834246.1"/>
    </source>
</evidence>
<feature type="transmembrane region" description="Helical" evidence="1">
    <location>
        <begin position="227"/>
        <end position="249"/>
    </location>
</feature>
<feature type="transmembrane region" description="Helical" evidence="1">
    <location>
        <begin position="261"/>
        <end position="287"/>
    </location>
</feature>
<keyword evidence="1" id="KW-0472">Membrane</keyword>
<reference evidence="2 3" key="1">
    <citation type="submission" date="2022-09" db="EMBL/GenBank/DDBJ databases">
        <title>Genome sequencing of Flavivirga sp. MEBiC05379.</title>
        <authorList>
            <person name="Oh H.-M."/>
            <person name="Kwon K.K."/>
            <person name="Park M.J."/>
            <person name="Yang S.-H."/>
        </authorList>
    </citation>
    <scope>NUCLEOTIDE SEQUENCE [LARGE SCALE GENOMIC DNA]</scope>
    <source>
        <strain evidence="2 3">MEBiC05379</strain>
    </source>
</reference>
<feature type="transmembrane region" description="Helical" evidence="1">
    <location>
        <begin position="299"/>
        <end position="320"/>
    </location>
</feature>
<feature type="transmembrane region" description="Helical" evidence="1">
    <location>
        <begin position="164"/>
        <end position="189"/>
    </location>
</feature>
<feature type="transmembrane region" description="Helical" evidence="1">
    <location>
        <begin position="332"/>
        <end position="358"/>
    </location>
</feature>
<keyword evidence="1" id="KW-0812">Transmembrane</keyword>
<feature type="transmembrane region" description="Helical" evidence="1">
    <location>
        <begin position="129"/>
        <end position="152"/>
    </location>
</feature>
<accession>A0ABU7XU33</accession>
<feature type="transmembrane region" description="Helical" evidence="1">
    <location>
        <begin position="370"/>
        <end position="390"/>
    </location>
</feature>
<keyword evidence="3" id="KW-1185">Reference proteome</keyword>
<evidence type="ECO:0000256" key="1">
    <source>
        <dbReference type="SAM" id="Phobius"/>
    </source>
</evidence>
<feature type="transmembrane region" description="Helical" evidence="1">
    <location>
        <begin position="201"/>
        <end position="221"/>
    </location>
</feature>
<keyword evidence="1" id="KW-1133">Transmembrane helix</keyword>
<organism evidence="2 3">
    <name type="scientific">Flavivirga spongiicola</name>
    <dbReference type="NCBI Taxonomy" id="421621"/>
    <lineage>
        <taxon>Bacteria</taxon>
        <taxon>Pseudomonadati</taxon>
        <taxon>Bacteroidota</taxon>
        <taxon>Flavobacteriia</taxon>
        <taxon>Flavobacteriales</taxon>
        <taxon>Flavobacteriaceae</taxon>
        <taxon>Flavivirga</taxon>
    </lineage>
</organism>
<dbReference type="EMBL" id="JAODOP010000004">
    <property type="protein sequence ID" value="MEF3834246.1"/>
    <property type="molecule type" value="Genomic_DNA"/>
</dbReference>
<gene>
    <name evidence="2" type="ORF">N1F79_14000</name>
</gene>
<feature type="transmembrane region" description="Helical" evidence="1">
    <location>
        <begin position="95"/>
        <end position="117"/>
    </location>
</feature>
<dbReference type="RefSeq" id="WP_303306580.1">
    <property type="nucleotide sequence ID" value="NZ_JAODOP010000004.1"/>
</dbReference>